<reference evidence="12" key="1">
    <citation type="submission" date="2016-06" db="EMBL/GenBank/DDBJ databases">
        <title>Parallel loss of symbiosis genes in relatives of nitrogen-fixing non-legume Parasponia.</title>
        <authorList>
            <person name="Van Velzen R."/>
            <person name="Holmer R."/>
            <person name="Bu F."/>
            <person name="Rutten L."/>
            <person name="Van Zeijl A."/>
            <person name="Liu W."/>
            <person name="Santuari L."/>
            <person name="Cao Q."/>
            <person name="Sharma T."/>
            <person name="Shen D."/>
            <person name="Roswanjaya Y."/>
            <person name="Wardhani T."/>
            <person name="Kalhor M.S."/>
            <person name="Jansen J."/>
            <person name="Van den Hoogen J."/>
            <person name="Gungor B."/>
            <person name="Hartog M."/>
            <person name="Hontelez J."/>
            <person name="Verver J."/>
            <person name="Yang W.-C."/>
            <person name="Schijlen E."/>
            <person name="Repin R."/>
            <person name="Schilthuizen M."/>
            <person name="Schranz E."/>
            <person name="Heidstra R."/>
            <person name="Miyata K."/>
            <person name="Fedorova E."/>
            <person name="Kohlen W."/>
            <person name="Bisseling T."/>
            <person name="Smit S."/>
            <person name="Geurts R."/>
        </authorList>
    </citation>
    <scope>NUCLEOTIDE SEQUENCE [LARGE SCALE GENOMIC DNA]</scope>
    <source>
        <strain evidence="12">cv. WU1-14</strain>
    </source>
</reference>
<keyword evidence="12" id="KW-1185">Reference proteome</keyword>
<dbReference type="EMBL" id="JXTB01000005">
    <property type="protein sequence ID" value="PON79243.1"/>
    <property type="molecule type" value="Genomic_DNA"/>
</dbReference>
<dbReference type="Proteomes" id="UP000237105">
    <property type="component" value="Unassembled WGS sequence"/>
</dbReference>
<evidence type="ECO:0000256" key="2">
    <source>
        <dbReference type="ARBA" id="ARBA00004653"/>
    </source>
</evidence>
<evidence type="ECO:0000256" key="3">
    <source>
        <dbReference type="ARBA" id="ARBA00005227"/>
    </source>
</evidence>
<keyword evidence="6" id="KW-0967">Endosome</keyword>
<sequence length="78" mass="9073">MMKTTATELETMLLYVVGPFENPSETYRYFDLPFCQPQPENLKEKKQTLGELLSGDHLFKAPYQLEFLVDKDSELLVL</sequence>
<evidence type="ECO:0000256" key="10">
    <source>
        <dbReference type="RuleBase" id="RU363079"/>
    </source>
</evidence>
<name>A0A2P5E122_PARAD</name>
<keyword evidence="7" id="KW-1133">Transmembrane helix</keyword>
<evidence type="ECO:0000256" key="1">
    <source>
        <dbReference type="ARBA" id="ARBA00004337"/>
    </source>
</evidence>
<organism evidence="11 12">
    <name type="scientific">Parasponia andersonii</name>
    <name type="common">Sponia andersonii</name>
    <dbReference type="NCBI Taxonomy" id="3476"/>
    <lineage>
        <taxon>Eukaryota</taxon>
        <taxon>Viridiplantae</taxon>
        <taxon>Streptophyta</taxon>
        <taxon>Embryophyta</taxon>
        <taxon>Tracheophyta</taxon>
        <taxon>Spermatophyta</taxon>
        <taxon>Magnoliopsida</taxon>
        <taxon>eudicotyledons</taxon>
        <taxon>Gunneridae</taxon>
        <taxon>Pentapetalae</taxon>
        <taxon>rosids</taxon>
        <taxon>fabids</taxon>
        <taxon>Rosales</taxon>
        <taxon>Cannabaceae</taxon>
        <taxon>Parasponia</taxon>
    </lineage>
</organism>
<accession>A0A2P5E122</accession>
<dbReference type="InterPro" id="IPR004240">
    <property type="entry name" value="EMP70"/>
</dbReference>
<evidence type="ECO:0000256" key="9">
    <source>
        <dbReference type="ARBA" id="ARBA00023136"/>
    </source>
</evidence>
<dbReference type="GO" id="GO:0000139">
    <property type="term" value="C:Golgi membrane"/>
    <property type="evidence" value="ECO:0007669"/>
    <property type="project" value="UniProtKB-SubCell"/>
</dbReference>
<keyword evidence="9" id="KW-0472">Membrane</keyword>
<evidence type="ECO:0000256" key="6">
    <source>
        <dbReference type="ARBA" id="ARBA00022753"/>
    </source>
</evidence>
<evidence type="ECO:0000313" key="12">
    <source>
        <dbReference type="Proteomes" id="UP000237105"/>
    </source>
</evidence>
<dbReference type="AlphaFoldDB" id="A0A2P5E122"/>
<dbReference type="GO" id="GO:0072657">
    <property type="term" value="P:protein localization to membrane"/>
    <property type="evidence" value="ECO:0007669"/>
    <property type="project" value="TreeGrafter"/>
</dbReference>
<gene>
    <name evidence="11" type="ORF">PanWU01x14_013590</name>
</gene>
<dbReference type="OrthoDB" id="1711454at2759"/>
<comment type="caution">
    <text evidence="11">The sequence shown here is derived from an EMBL/GenBank/DDBJ whole genome shotgun (WGS) entry which is preliminary data.</text>
</comment>
<keyword evidence="5" id="KW-0732">Signal</keyword>
<dbReference type="GO" id="GO:0010008">
    <property type="term" value="C:endosome membrane"/>
    <property type="evidence" value="ECO:0007669"/>
    <property type="project" value="UniProtKB-SubCell"/>
</dbReference>
<evidence type="ECO:0000256" key="8">
    <source>
        <dbReference type="ARBA" id="ARBA00023034"/>
    </source>
</evidence>
<dbReference type="Pfam" id="PF02990">
    <property type="entry name" value="EMP70"/>
    <property type="match status" value="1"/>
</dbReference>
<protein>
    <recommendedName>
        <fullName evidence="10">Transmembrane 9 superfamily member</fullName>
    </recommendedName>
</protein>
<evidence type="ECO:0000256" key="7">
    <source>
        <dbReference type="ARBA" id="ARBA00022989"/>
    </source>
</evidence>
<dbReference type="PANTHER" id="PTHR10766">
    <property type="entry name" value="TRANSMEMBRANE 9 SUPERFAMILY PROTEIN"/>
    <property type="match status" value="1"/>
</dbReference>
<comment type="subcellular location">
    <subcellularLocation>
        <location evidence="1">Endosome membrane</location>
        <topology evidence="1">Multi-pass membrane protein</topology>
    </subcellularLocation>
    <subcellularLocation>
        <location evidence="2">Golgi apparatus membrane</location>
        <topology evidence="2">Multi-pass membrane protein</topology>
    </subcellularLocation>
</comment>
<proteinExistence type="inferred from homology"/>
<comment type="similarity">
    <text evidence="3 10">Belongs to the nonaspanin (TM9SF) (TC 9.A.2) family.</text>
</comment>
<evidence type="ECO:0000256" key="5">
    <source>
        <dbReference type="ARBA" id="ARBA00022729"/>
    </source>
</evidence>
<keyword evidence="4" id="KW-0812">Transmembrane</keyword>
<evidence type="ECO:0000313" key="11">
    <source>
        <dbReference type="EMBL" id="PON79243.1"/>
    </source>
</evidence>
<evidence type="ECO:0000256" key="4">
    <source>
        <dbReference type="ARBA" id="ARBA00022692"/>
    </source>
</evidence>
<dbReference type="PANTHER" id="PTHR10766:SF169">
    <property type="entry name" value="TRANSMEMBRANE 9 SUPERFAMILY MEMBER"/>
    <property type="match status" value="1"/>
</dbReference>
<keyword evidence="8" id="KW-0333">Golgi apparatus</keyword>